<dbReference type="PANTHER" id="PTHR39173">
    <property type="entry name" value="ACETYLTRANSFERASE"/>
    <property type="match status" value="1"/>
</dbReference>
<name>A0A7V7QNH8_9FIRM</name>
<reference evidence="2 3" key="1">
    <citation type="submission" date="2019-09" db="EMBL/GenBank/DDBJ databases">
        <authorList>
            <person name="Valk L.C."/>
        </authorList>
    </citation>
    <scope>NUCLEOTIDE SEQUENCE [LARGE SCALE GENOMIC DNA]</scope>
    <source>
        <strain evidence="2">GalUA</strain>
    </source>
</reference>
<comment type="caution">
    <text evidence="2">The sequence shown here is derived from an EMBL/GenBank/DDBJ whole genome shotgun (WGS) entry which is preliminary data.</text>
</comment>
<dbReference type="PANTHER" id="PTHR39173:SF1">
    <property type="entry name" value="ACETYLTRANSFERASE"/>
    <property type="match status" value="1"/>
</dbReference>
<dbReference type="AlphaFoldDB" id="A0A7V7QNH8"/>
<accession>A0A7V7QNH8</accession>
<feature type="domain" description="N-acetyltransferase" evidence="1">
    <location>
        <begin position="6"/>
        <end position="176"/>
    </location>
</feature>
<evidence type="ECO:0000313" key="2">
    <source>
        <dbReference type="EMBL" id="KAB1440160.1"/>
    </source>
</evidence>
<protein>
    <submittedName>
        <fullName evidence="2">GNAT family N-acetyltransferase</fullName>
    </submittedName>
</protein>
<dbReference type="Proteomes" id="UP000461768">
    <property type="component" value="Unassembled WGS sequence"/>
</dbReference>
<dbReference type="SUPFAM" id="SSF55729">
    <property type="entry name" value="Acyl-CoA N-acyltransferases (Nat)"/>
    <property type="match status" value="1"/>
</dbReference>
<organism evidence="2 3">
    <name type="scientific">Candidatus Galacturonatibacter soehngenii</name>
    <dbReference type="NCBI Taxonomy" id="2307010"/>
    <lineage>
        <taxon>Bacteria</taxon>
        <taxon>Bacillati</taxon>
        <taxon>Bacillota</taxon>
        <taxon>Clostridia</taxon>
        <taxon>Lachnospirales</taxon>
        <taxon>Lachnospiraceae</taxon>
        <taxon>Candidatus Galacturonatibacter</taxon>
    </lineage>
</organism>
<dbReference type="PROSITE" id="PS51186">
    <property type="entry name" value="GNAT"/>
    <property type="match status" value="1"/>
</dbReference>
<dbReference type="GO" id="GO:0016747">
    <property type="term" value="F:acyltransferase activity, transferring groups other than amino-acyl groups"/>
    <property type="evidence" value="ECO:0007669"/>
    <property type="project" value="InterPro"/>
</dbReference>
<dbReference type="InterPro" id="IPR000182">
    <property type="entry name" value="GNAT_dom"/>
</dbReference>
<dbReference type="CDD" id="cd04301">
    <property type="entry name" value="NAT_SF"/>
    <property type="match status" value="1"/>
</dbReference>
<dbReference type="OrthoDB" id="9797989at2"/>
<dbReference type="Gene3D" id="3.40.630.30">
    <property type="match status" value="1"/>
</dbReference>
<keyword evidence="3" id="KW-1185">Reference proteome</keyword>
<dbReference type="RefSeq" id="WP_151143572.1">
    <property type="nucleotide sequence ID" value="NZ_WAGX01000004.1"/>
</dbReference>
<sequence>MDEIKLIIPSLKYGEDIFKFRQELIEANDVDSFAGCGSLRKCSNIKEYLNVLSKLMSQNTCPDGIVPCNTYIAVQVKDSRIVGIIDLRHHIDHPILGLWGGHIGYTVRPSERGKGIAKEMLRLNLQNCRERNIEKIMITCSRNNTASEKVILSNGGIFEKEVIVDGEHIKRYWITL</sequence>
<gene>
    <name evidence="2" type="ORF">F7O84_07235</name>
</gene>
<evidence type="ECO:0000313" key="3">
    <source>
        <dbReference type="Proteomes" id="UP000461768"/>
    </source>
</evidence>
<keyword evidence="2" id="KW-0808">Transferase</keyword>
<evidence type="ECO:0000259" key="1">
    <source>
        <dbReference type="PROSITE" id="PS51186"/>
    </source>
</evidence>
<proteinExistence type="predicted"/>
<dbReference type="EMBL" id="WAGX01000004">
    <property type="protein sequence ID" value="KAB1440160.1"/>
    <property type="molecule type" value="Genomic_DNA"/>
</dbReference>
<reference evidence="2 3" key="2">
    <citation type="submission" date="2020-02" db="EMBL/GenBank/DDBJ databases">
        <title>Candidatus Galacturonibacter soehngenii shows hetero-acetogenic catabolism of galacturonic acid but lacks a canonical carbon monoxide dehydrogenase/acetyl-CoA synthase complex.</title>
        <authorList>
            <person name="Diender M."/>
            <person name="Stouten G.R."/>
            <person name="Petersen J.F."/>
            <person name="Nielsen P.H."/>
            <person name="Dueholm M.S."/>
            <person name="Pronk J.T."/>
            <person name="Van Loosdrecht M.C.M."/>
        </authorList>
    </citation>
    <scope>NUCLEOTIDE SEQUENCE [LARGE SCALE GENOMIC DNA]</scope>
    <source>
        <strain evidence="2">GalUA</strain>
    </source>
</reference>
<dbReference type="Pfam" id="PF13302">
    <property type="entry name" value="Acetyltransf_3"/>
    <property type="match status" value="1"/>
</dbReference>
<dbReference type="InterPro" id="IPR016181">
    <property type="entry name" value="Acyl_CoA_acyltransferase"/>
</dbReference>